<dbReference type="Proteomes" id="UP001562065">
    <property type="component" value="Unassembled WGS sequence"/>
</dbReference>
<dbReference type="PANTHER" id="PTHR42759">
    <property type="entry name" value="MOXR FAMILY PROTEIN"/>
    <property type="match status" value="1"/>
</dbReference>
<dbReference type="PIRSF" id="PIRSF002849">
    <property type="entry name" value="AAA_ATPase_chaperone_MoxR_prd"/>
    <property type="match status" value="1"/>
</dbReference>
<name>A0ABV4AGQ3_9GAMM</name>
<dbReference type="InterPro" id="IPR027417">
    <property type="entry name" value="P-loop_NTPase"/>
</dbReference>
<gene>
    <name evidence="2" type="ORF">AB5I84_06645</name>
</gene>
<evidence type="ECO:0000313" key="2">
    <source>
        <dbReference type="EMBL" id="MEY1661825.1"/>
    </source>
</evidence>
<dbReference type="InterPro" id="IPR011703">
    <property type="entry name" value="ATPase_AAA-3"/>
</dbReference>
<dbReference type="SMART" id="SM00382">
    <property type="entry name" value="AAA"/>
    <property type="match status" value="1"/>
</dbReference>
<dbReference type="Pfam" id="PF17863">
    <property type="entry name" value="AAA_lid_2"/>
    <property type="match status" value="1"/>
</dbReference>
<dbReference type="Gene3D" id="3.40.50.300">
    <property type="entry name" value="P-loop containing nucleotide triphosphate hydrolases"/>
    <property type="match status" value="1"/>
</dbReference>
<dbReference type="CDD" id="cd00009">
    <property type="entry name" value="AAA"/>
    <property type="match status" value="1"/>
</dbReference>
<accession>A0ABV4AGQ3</accession>
<evidence type="ECO:0000313" key="3">
    <source>
        <dbReference type="Proteomes" id="UP001562065"/>
    </source>
</evidence>
<dbReference type="PANTHER" id="PTHR42759:SF5">
    <property type="entry name" value="METHANOL DEHYDROGENASE REGULATOR"/>
    <property type="match status" value="1"/>
</dbReference>
<comment type="caution">
    <text evidence="2">The sequence shown here is derived from an EMBL/GenBank/DDBJ whole genome shotgun (WGS) entry which is preliminary data.</text>
</comment>
<dbReference type="InterPro" id="IPR003593">
    <property type="entry name" value="AAA+_ATPase"/>
</dbReference>
<dbReference type="Gene3D" id="1.10.8.80">
    <property type="entry name" value="Magnesium chelatase subunit I, C-Terminal domain"/>
    <property type="match status" value="1"/>
</dbReference>
<dbReference type="InterPro" id="IPR050764">
    <property type="entry name" value="CbbQ/NirQ/NorQ/GpvN"/>
</dbReference>
<dbReference type="Pfam" id="PF07726">
    <property type="entry name" value="AAA_3"/>
    <property type="match status" value="1"/>
</dbReference>
<dbReference type="SUPFAM" id="SSF52540">
    <property type="entry name" value="P-loop containing nucleoside triphosphate hydrolases"/>
    <property type="match status" value="1"/>
</dbReference>
<keyword evidence="3" id="KW-1185">Reference proteome</keyword>
<proteinExistence type="predicted"/>
<reference evidence="2 3" key="1">
    <citation type="submission" date="2024-07" db="EMBL/GenBank/DDBJ databases">
        <authorList>
            <person name="Ren Q."/>
        </authorList>
    </citation>
    <scope>NUCLEOTIDE SEQUENCE [LARGE SCALE GENOMIC DNA]</scope>
    <source>
        <strain evidence="2 3">REN37</strain>
    </source>
</reference>
<feature type="domain" description="AAA+ ATPase" evidence="1">
    <location>
        <begin position="31"/>
        <end position="172"/>
    </location>
</feature>
<dbReference type="RefSeq" id="WP_369455074.1">
    <property type="nucleotide sequence ID" value="NZ_JBGCUO010000001.1"/>
</dbReference>
<organism evidence="2 3">
    <name type="scientific">Isoalcanivorax beigongshangi</name>
    <dbReference type="NCBI Taxonomy" id="3238810"/>
    <lineage>
        <taxon>Bacteria</taxon>
        <taxon>Pseudomonadati</taxon>
        <taxon>Pseudomonadota</taxon>
        <taxon>Gammaproteobacteria</taxon>
        <taxon>Oceanospirillales</taxon>
        <taxon>Alcanivoracaceae</taxon>
        <taxon>Isoalcanivorax</taxon>
    </lineage>
</organism>
<sequence>MHSLQAVLAALDSVVLGKSASTRLALTGLLAGGHLLIEDVPGLGKTTLAHALARVLSLSFQRLQCTSDLLPADVVGVNLFDAERQQFVLRKGPVFTQLLLADELNRASPRTQSALLEAMEERQVTLDGTTHALPQPFFVIATQNPLEQGGTFPLPESQLDRFLMRLSLGYPSDEVERALLAAGDRRPAVAALASSMDGAGLLAAMEQVSQVRASSELIAYVQRLLAHSRQCGRFVAGLSPRAGLGLLRAARAWALLEGRDYVIPDDVQAVFCAVVEHRLQPVSGSGLTAPGRWLLDAVAVVP</sequence>
<evidence type="ECO:0000259" key="1">
    <source>
        <dbReference type="SMART" id="SM00382"/>
    </source>
</evidence>
<protein>
    <submittedName>
        <fullName evidence="2">AAA family ATPase</fullName>
    </submittedName>
</protein>
<dbReference type="EMBL" id="JBGCUO010000001">
    <property type="protein sequence ID" value="MEY1661825.1"/>
    <property type="molecule type" value="Genomic_DNA"/>
</dbReference>
<dbReference type="InterPro" id="IPR041628">
    <property type="entry name" value="ChlI/MoxR_AAA_lid"/>
</dbReference>